<feature type="region of interest" description="Disordered" evidence="1">
    <location>
        <begin position="727"/>
        <end position="795"/>
    </location>
</feature>
<evidence type="ECO:0000256" key="1">
    <source>
        <dbReference type="SAM" id="MobiDB-lite"/>
    </source>
</evidence>
<name>A0A1Y2E548_9PEZI</name>
<feature type="domain" description="C2H2-type" evidence="2">
    <location>
        <begin position="413"/>
        <end position="436"/>
    </location>
</feature>
<dbReference type="EMBL" id="MCFJ01000005">
    <property type="protein sequence ID" value="ORY66567.1"/>
    <property type="molecule type" value="Genomic_DNA"/>
</dbReference>
<feature type="compositionally biased region" description="Polar residues" evidence="1">
    <location>
        <begin position="92"/>
        <end position="111"/>
    </location>
</feature>
<feature type="region of interest" description="Disordered" evidence="1">
    <location>
        <begin position="1"/>
        <end position="44"/>
    </location>
</feature>
<dbReference type="AlphaFoldDB" id="A0A1Y2E548"/>
<comment type="caution">
    <text evidence="3">The sequence shown here is derived from an EMBL/GenBank/DDBJ whole genome shotgun (WGS) entry which is preliminary data.</text>
</comment>
<feature type="region of interest" description="Disordered" evidence="1">
    <location>
        <begin position="674"/>
        <end position="710"/>
    </location>
</feature>
<dbReference type="Pfam" id="PF12511">
    <property type="entry name" value="DUF3716"/>
    <property type="match status" value="1"/>
</dbReference>
<dbReference type="GeneID" id="63776266"/>
<feature type="compositionally biased region" description="Polar residues" evidence="1">
    <location>
        <begin position="25"/>
        <end position="41"/>
    </location>
</feature>
<dbReference type="InterPro" id="IPR013087">
    <property type="entry name" value="Znf_C2H2_type"/>
</dbReference>
<feature type="region of interest" description="Disordered" evidence="1">
    <location>
        <begin position="87"/>
        <end position="111"/>
    </location>
</feature>
<organism evidence="3 4">
    <name type="scientific">Pseudomassariella vexata</name>
    <dbReference type="NCBI Taxonomy" id="1141098"/>
    <lineage>
        <taxon>Eukaryota</taxon>
        <taxon>Fungi</taxon>
        <taxon>Dikarya</taxon>
        <taxon>Ascomycota</taxon>
        <taxon>Pezizomycotina</taxon>
        <taxon>Sordariomycetes</taxon>
        <taxon>Xylariomycetidae</taxon>
        <taxon>Amphisphaeriales</taxon>
        <taxon>Pseudomassariaceae</taxon>
        <taxon>Pseudomassariella</taxon>
    </lineage>
</organism>
<feature type="region of interest" description="Disordered" evidence="1">
    <location>
        <begin position="335"/>
        <end position="369"/>
    </location>
</feature>
<dbReference type="PROSITE" id="PS00028">
    <property type="entry name" value="ZINC_FINGER_C2H2_1"/>
    <property type="match status" value="1"/>
</dbReference>
<protein>
    <recommendedName>
        <fullName evidence="2">C2H2-type domain-containing protein</fullName>
    </recommendedName>
</protein>
<proteinExistence type="predicted"/>
<dbReference type="RefSeq" id="XP_040717531.1">
    <property type="nucleotide sequence ID" value="XM_040860054.1"/>
</dbReference>
<feature type="compositionally biased region" description="Polar residues" evidence="1">
    <location>
        <begin position="210"/>
        <end position="230"/>
    </location>
</feature>
<feature type="compositionally biased region" description="Low complexity" evidence="1">
    <location>
        <begin position="231"/>
        <end position="241"/>
    </location>
</feature>
<gene>
    <name evidence="3" type="ORF">BCR38DRAFT_430652</name>
</gene>
<evidence type="ECO:0000259" key="2">
    <source>
        <dbReference type="PROSITE" id="PS00028"/>
    </source>
</evidence>
<feature type="compositionally biased region" description="Polar residues" evidence="1">
    <location>
        <begin position="776"/>
        <end position="791"/>
    </location>
</feature>
<dbReference type="OrthoDB" id="3545073at2759"/>
<reference evidence="3 4" key="1">
    <citation type="submission" date="2016-07" db="EMBL/GenBank/DDBJ databases">
        <title>Pervasive Adenine N6-methylation of Active Genes in Fungi.</title>
        <authorList>
            <consortium name="DOE Joint Genome Institute"/>
            <person name="Mondo S.J."/>
            <person name="Dannebaum R.O."/>
            <person name="Kuo R.C."/>
            <person name="Labutti K."/>
            <person name="Haridas S."/>
            <person name="Kuo A."/>
            <person name="Salamov A."/>
            <person name="Ahrendt S.R."/>
            <person name="Lipzen A."/>
            <person name="Sullivan W."/>
            <person name="Andreopoulos W.B."/>
            <person name="Clum A."/>
            <person name="Lindquist E."/>
            <person name="Daum C."/>
            <person name="Ramamoorthy G.K."/>
            <person name="Gryganskyi A."/>
            <person name="Culley D."/>
            <person name="Magnuson J.K."/>
            <person name="James T.Y."/>
            <person name="O'Malley M.A."/>
            <person name="Stajich J.E."/>
            <person name="Spatafora J.W."/>
            <person name="Visel A."/>
            <person name="Grigoriev I.V."/>
        </authorList>
    </citation>
    <scope>NUCLEOTIDE SEQUENCE [LARGE SCALE GENOMIC DNA]</scope>
    <source>
        <strain evidence="3 4">CBS 129021</strain>
    </source>
</reference>
<evidence type="ECO:0000313" key="4">
    <source>
        <dbReference type="Proteomes" id="UP000193689"/>
    </source>
</evidence>
<feature type="region of interest" description="Disordered" evidence="1">
    <location>
        <begin position="260"/>
        <end position="300"/>
    </location>
</feature>
<feature type="region of interest" description="Disordered" evidence="1">
    <location>
        <begin position="190"/>
        <end position="241"/>
    </location>
</feature>
<feature type="region of interest" description="Disordered" evidence="1">
    <location>
        <begin position="467"/>
        <end position="529"/>
    </location>
</feature>
<dbReference type="STRING" id="1141098.A0A1Y2E548"/>
<sequence length="917" mass="99056">MARLVDVAPNRDISSAGHSRPDPSLSVSPAAASTTPQNDKTSGLALRESLLRGSLSAEAQHALMTTSELRKGLFSSPIPDDIRKAVGAPAVSPNNTSTCMTRSSPFNTSDNRAAASGTEIVEPQPVKHAMERTIITDRSHFPGFDWNGRISRAPFKAISPINSIPIQRATQEPEPVGNITGILRATSVESQTLKRKRDDDLESSEPWKSPNHSPESPRPTATSTNRTPANQQVLSQSSSSRVGSLFSTASKAFNATFPRFASSSPVIPTPPTATKTSPLPVDSKEPGPNDAKGSGTTLTPWTQLVQDTLAPRASKPGTSLAAADTEMSDIYHGTEIPDDSEDEDYHVGDIGESVGDDDQEEAPPVSRGLYTAENGRPYTVWRQAGNEIATSGALLPTAYQPLTSTHPNNPWVCPIRTCRRTFPKIASLGAHFIKLHRRENFNDNCDGTFSVVGGRNRFGFSPAAIVSKNPLGPKEQPMPEPSLPDLLHQSSRASNRAVPPPHSAMAQPAQTFSRVEDEDSQTSRGLSAEASRITSLANWKTIQPLLKNTPFSPMPMKGYVPELLPLPRRRDIKFNPQALHPYAERLPQDISALLMQLTGVEPPEPCVRCQHGKGPFQGCIVMSTEAPTLARQMVTSCANCFYKGNQTYCNLNKWTRTTYPELFGVGSKQSSPLSGLESAKCGGPPQETSSEFIAGPEPSKRQSLRKMGNSESGEEYISVFGYIPNQESSSASTSSDNAVSHTTPDDVEPKAQTLRLANGRQLRTKNRAGLRRSTDCSDNVPSGVNTAQPDATQDLPLEEWEEAPGRIRNDSSGRIENVAFSTSYLTHSEPVGVAPNVRFNVLVVRPGNSHHFEASHGKLRSCSVAAGKVQVKMPGQQFNLGMNGLFIIKSGTSCMVKNRFYGDAALHVTEISEVTTL</sequence>
<feature type="compositionally biased region" description="Polar residues" evidence="1">
    <location>
        <begin position="261"/>
        <end position="277"/>
    </location>
</feature>
<accession>A0A1Y2E548</accession>
<keyword evidence="4" id="KW-1185">Reference proteome</keyword>
<dbReference type="Proteomes" id="UP000193689">
    <property type="component" value="Unassembled WGS sequence"/>
</dbReference>
<dbReference type="InParanoid" id="A0A1Y2E548"/>
<dbReference type="InterPro" id="IPR022190">
    <property type="entry name" value="DUF3716"/>
</dbReference>
<evidence type="ECO:0000313" key="3">
    <source>
        <dbReference type="EMBL" id="ORY66567.1"/>
    </source>
</evidence>